<proteinExistence type="inferred from homology"/>
<keyword evidence="6 9" id="KW-0472">Membrane</keyword>
<dbReference type="InterPro" id="IPR005829">
    <property type="entry name" value="Sugar_transporter_CS"/>
</dbReference>
<evidence type="ECO:0000313" key="12">
    <source>
        <dbReference type="Proteomes" id="UP000199727"/>
    </source>
</evidence>
<keyword evidence="4 9" id="KW-0812">Transmembrane</keyword>
<dbReference type="InterPro" id="IPR020846">
    <property type="entry name" value="MFS_dom"/>
</dbReference>
<feature type="transmembrane region" description="Helical" evidence="9">
    <location>
        <begin position="125"/>
        <end position="147"/>
    </location>
</feature>
<evidence type="ECO:0000256" key="4">
    <source>
        <dbReference type="ARBA" id="ARBA00022692"/>
    </source>
</evidence>
<feature type="transmembrane region" description="Helical" evidence="9">
    <location>
        <begin position="448"/>
        <end position="467"/>
    </location>
</feature>
<accession>A0A854QFV3</accession>
<dbReference type="SUPFAM" id="SSF103473">
    <property type="entry name" value="MFS general substrate transporter"/>
    <property type="match status" value="1"/>
</dbReference>
<evidence type="ECO:0000256" key="7">
    <source>
        <dbReference type="ARBA" id="ARBA00049119"/>
    </source>
</evidence>
<dbReference type="Proteomes" id="UP000199727">
    <property type="component" value="Unassembled WGS sequence"/>
</dbReference>
<comment type="caution">
    <text evidence="11">The sequence shown here is derived from an EMBL/GenBank/DDBJ whole genome shotgun (WGS) entry which is preliminary data.</text>
</comment>
<comment type="subcellular location">
    <subcellularLocation>
        <location evidence="1">Membrane</location>
        <topology evidence="1">Multi-pass membrane protein</topology>
    </subcellularLocation>
</comment>
<dbReference type="PANTHER" id="PTHR48022:SF64">
    <property type="entry name" value="MAJOR FACILITATOR SUPERFAMILY (MFS) PROFILE DOMAIN-CONTAINING PROTEIN"/>
    <property type="match status" value="1"/>
</dbReference>
<dbReference type="InterPro" id="IPR036259">
    <property type="entry name" value="MFS_trans_sf"/>
</dbReference>
<dbReference type="NCBIfam" id="TIGR00879">
    <property type="entry name" value="SP"/>
    <property type="match status" value="1"/>
</dbReference>
<dbReference type="InterPro" id="IPR005828">
    <property type="entry name" value="MFS_sugar_transport-like"/>
</dbReference>
<feature type="transmembrane region" description="Helical" evidence="9">
    <location>
        <begin position="418"/>
        <end position="436"/>
    </location>
</feature>
<evidence type="ECO:0000313" key="11">
    <source>
        <dbReference type="EMBL" id="OXG25090.1"/>
    </source>
</evidence>
<dbReference type="Gene3D" id="1.20.1250.20">
    <property type="entry name" value="MFS general substrate transporter like domains"/>
    <property type="match status" value="1"/>
</dbReference>
<feature type="transmembrane region" description="Helical" evidence="9">
    <location>
        <begin position="101"/>
        <end position="119"/>
    </location>
</feature>
<dbReference type="GO" id="GO:0005351">
    <property type="term" value="F:carbohydrate:proton symporter activity"/>
    <property type="evidence" value="ECO:0007669"/>
    <property type="project" value="TreeGrafter"/>
</dbReference>
<feature type="transmembrane region" description="Helical" evidence="9">
    <location>
        <begin position="159"/>
        <end position="178"/>
    </location>
</feature>
<dbReference type="AlphaFoldDB" id="A0A854QFV3"/>
<evidence type="ECO:0000256" key="6">
    <source>
        <dbReference type="ARBA" id="ARBA00023136"/>
    </source>
</evidence>
<dbReference type="PANTHER" id="PTHR48022">
    <property type="entry name" value="PLASTIDIC GLUCOSE TRANSPORTER 4"/>
    <property type="match status" value="1"/>
</dbReference>
<comment type="similarity">
    <text evidence="2 8">Belongs to the major facilitator superfamily. Sugar transporter (TC 2.A.1.1) family.</text>
</comment>
<dbReference type="InterPro" id="IPR003663">
    <property type="entry name" value="Sugar/inositol_transpt"/>
</dbReference>
<name>A0A854QFV3_CRYNE</name>
<feature type="transmembrane region" description="Helical" evidence="9">
    <location>
        <begin position="381"/>
        <end position="398"/>
    </location>
</feature>
<feature type="transmembrane region" description="Helical" evidence="9">
    <location>
        <begin position="28"/>
        <end position="49"/>
    </location>
</feature>
<evidence type="ECO:0000256" key="3">
    <source>
        <dbReference type="ARBA" id="ARBA00022448"/>
    </source>
</evidence>
<evidence type="ECO:0000256" key="2">
    <source>
        <dbReference type="ARBA" id="ARBA00010992"/>
    </source>
</evidence>
<evidence type="ECO:0000256" key="9">
    <source>
        <dbReference type="SAM" id="Phobius"/>
    </source>
</evidence>
<dbReference type="FunFam" id="1.20.1250.20:FF:000117">
    <property type="entry name" value="MFS hexose transporter"/>
    <property type="match status" value="1"/>
</dbReference>
<dbReference type="EMBL" id="AMKT01000028">
    <property type="protein sequence ID" value="OXG25090.1"/>
    <property type="molecule type" value="Genomic_DNA"/>
</dbReference>
<evidence type="ECO:0000259" key="10">
    <source>
        <dbReference type="PROSITE" id="PS50850"/>
    </source>
</evidence>
<feature type="transmembrane region" description="Helical" evidence="9">
    <location>
        <begin position="69"/>
        <end position="89"/>
    </location>
</feature>
<keyword evidence="5 9" id="KW-1133">Transmembrane helix</keyword>
<organism evidence="11 12">
    <name type="scientific">Cryptococcus neoformans Tu259-1</name>
    <dbReference type="NCBI Taxonomy" id="1230072"/>
    <lineage>
        <taxon>Eukaryota</taxon>
        <taxon>Fungi</taxon>
        <taxon>Dikarya</taxon>
        <taxon>Basidiomycota</taxon>
        <taxon>Agaricomycotina</taxon>
        <taxon>Tremellomycetes</taxon>
        <taxon>Tremellales</taxon>
        <taxon>Cryptococcaceae</taxon>
        <taxon>Cryptococcus</taxon>
        <taxon>Cryptococcus neoformans species complex</taxon>
    </lineage>
</organism>
<feature type="domain" description="Major facilitator superfamily (MFS) profile" evidence="10">
    <location>
        <begin position="31"/>
        <end position="471"/>
    </location>
</feature>
<reference evidence="11 12" key="1">
    <citation type="submission" date="2017-06" db="EMBL/GenBank/DDBJ databases">
        <title>Global population genomics of the pathogenic fungus Cryptococcus neoformans var. grubii.</title>
        <authorList>
            <person name="Cuomo C."/>
            <person name="Litvintseva A."/>
            <person name="Chen Y."/>
            <person name="Young S."/>
            <person name="Zeng Q."/>
            <person name="Chapman S."/>
            <person name="Gujja S."/>
            <person name="Saif S."/>
            <person name="Birren B."/>
        </authorList>
    </citation>
    <scope>NUCLEOTIDE SEQUENCE [LARGE SCALE GENOMIC DNA]</scope>
    <source>
        <strain evidence="11 12">Tu259-1</strain>
    </source>
</reference>
<protein>
    <submittedName>
        <fullName evidence="11">Hexose transporter</fullName>
    </submittedName>
</protein>
<dbReference type="PROSITE" id="PS50850">
    <property type="entry name" value="MFS"/>
    <property type="match status" value="1"/>
</dbReference>
<keyword evidence="3 8" id="KW-0813">Transport</keyword>
<evidence type="ECO:0000256" key="5">
    <source>
        <dbReference type="ARBA" id="ARBA00022989"/>
    </source>
</evidence>
<feature type="transmembrane region" description="Helical" evidence="9">
    <location>
        <begin position="348"/>
        <end position="369"/>
    </location>
</feature>
<dbReference type="Pfam" id="PF00083">
    <property type="entry name" value="Sugar_tr"/>
    <property type="match status" value="1"/>
</dbReference>
<evidence type="ECO:0000256" key="8">
    <source>
        <dbReference type="RuleBase" id="RU003346"/>
    </source>
</evidence>
<feature type="transmembrane region" description="Helical" evidence="9">
    <location>
        <begin position="282"/>
        <end position="304"/>
    </location>
</feature>
<comment type="catalytic activity">
    <reaction evidence="7">
        <text>myo-inositol(out) + H(+)(out) = myo-inositol(in) + H(+)(in)</text>
        <dbReference type="Rhea" id="RHEA:60364"/>
        <dbReference type="ChEBI" id="CHEBI:15378"/>
        <dbReference type="ChEBI" id="CHEBI:17268"/>
    </reaction>
</comment>
<evidence type="ECO:0000256" key="1">
    <source>
        <dbReference type="ARBA" id="ARBA00004141"/>
    </source>
</evidence>
<dbReference type="GO" id="GO:0016020">
    <property type="term" value="C:membrane"/>
    <property type="evidence" value="ECO:0007669"/>
    <property type="project" value="UniProtKB-SubCell"/>
</dbReference>
<dbReference type="InterPro" id="IPR050360">
    <property type="entry name" value="MFS_Sugar_Transporters"/>
</dbReference>
<dbReference type="PROSITE" id="PS00216">
    <property type="entry name" value="SUGAR_TRANSPORT_1"/>
    <property type="match status" value="1"/>
</dbReference>
<gene>
    <name evidence="11" type="ORF">C361_02091</name>
</gene>
<sequence>MAGGNFAFNAVPNNTAASWWNDPGLRKLVFFMAICTISAVGSGVDGSLINGLQIIDSFMDNLGDISDNHLGLVIASFSLGALPALPISAYCMDRFGRRSSLLLGCISVIVGGIAQSFTYGANAFLGTRFVIGFGIALTGTSAPTLLMELAHPRMRGQASLLYNCSWYIGAVIIGWITYGTLVGMTGDWSWRLPCLLQITPEILLAVITVTLMPESPRWLISKGRNEEALNTLAKYHANGDKEDALVKLEYAEIVEALEIEKTSQHGTSYLTLLKTRGNRHRLIICILVGFMCQWSGNGIVTYYLSPILTTAGVTSSATQALINVCMNIWNYPWAIAGALSANKLGRRPLFFISTGGMLICYIIITALAAEFTKTGKPAVGYAQVAFLFFFFASYDFGFTGLQSAYPIEVLPYSLRAKGYSITQFCIYLAMFFNQFVNPIGLSNISWKYYIVYDCILVLFLFLQWLLFPETKGRTLEEIREIFDKKPLSSMEGIGANGSEILGDGGKAEEACIENIASRV</sequence>